<keyword evidence="1" id="KW-0472">Membrane</keyword>
<evidence type="ECO:0000313" key="2">
    <source>
        <dbReference type="EMBL" id="RZS99626.1"/>
    </source>
</evidence>
<evidence type="ECO:0000313" key="3">
    <source>
        <dbReference type="Proteomes" id="UP000292262"/>
    </source>
</evidence>
<dbReference type="OrthoDB" id="1442007at2"/>
<proteinExistence type="predicted"/>
<organism evidence="2 3">
    <name type="scientific">Aquimarina brevivitae</name>
    <dbReference type="NCBI Taxonomy" id="323412"/>
    <lineage>
        <taxon>Bacteria</taxon>
        <taxon>Pseudomonadati</taxon>
        <taxon>Bacteroidota</taxon>
        <taxon>Flavobacteriia</taxon>
        <taxon>Flavobacteriales</taxon>
        <taxon>Flavobacteriaceae</taxon>
        <taxon>Aquimarina</taxon>
    </lineage>
</organism>
<feature type="transmembrane region" description="Helical" evidence="1">
    <location>
        <begin position="193"/>
        <end position="215"/>
    </location>
</feature>
<comment type="caution">
    <text evidence="2">The sequence shown here is derived from an EMBL/GenBank/DDBJ whole genome shotgun (WGS) entry which is preliminary data.</text>
</comment>
<dbReference type="Proteomes" id="UP000292262">
    <property type="component" value="Unassembled WGS sequence"/>
</dbReference>
<feature type="transmembrane region" description="Helical" evidence="1">
    <location>
        <begin position="108"/>
        <end position="127"/>
    </location>
</feature>
<accession>A0A4Q7PGJ6</accession>
<keyword evidence="1" id="KW-1133">Transmembrane helix</keyword>
<keyword evidence="1" id="KW-0812">Transmembrane</keyword>
<keyword evidence="3" id="KW-1185">Reference proteome</keyword>
<dbReference type="RefSeq" id="WP_130285451.1">
    <property type="nucleotide sequence ID" value="NZ_SGXE01000001.1"/>
</dbReference>
<feature type="transmembrane region" description="Helical" evidence="1">
    <location>
        <begin position="84"/>
        <end position="102"/>
    </location>
</feature>
<dbReference type="AlphaFoldDB" id="A0A4Q7PGJ6"/>
<evidence type="ECO:0000256" key="1">
    <source>
        <dbReference type="SAM" id="Phobius"/>
    </source>
</evidence>
<dbReference type="EMBL" id="SGXE01000001">
    <property type="protein sequence ID" value="RZS99626.1"/>
    <property type="molecule type" value="Genomic_DNA"/>
</dbReference>
<gene>
    <name evidence="2" type="ORF">EV197_0849</name>
</gene>
<protein>
    <submittedName>
        <fullName evidence="2">Uncharacterized protein</fullName>
    </submittedName>
</protein>
<reference evidence="2 3" key="1">
    <citation type="submission" date="2019-02" db="EMBL/GenBank/DDBJ databases">
        <title>Genomic Encyclopedia of Type Strains, Phase IV (KMG-IV): sequencing the most valuable type-strain genomes for metagenomic binning, comparative biology and taxonomic classification.</title>
        <authorList>
            <person name="Goeker M."/>
        </authorList>
    </citation>
    <scope>NUCLEOTIDE SEQUENCE [LARGE SCALE GENOMIC DNA]</scope>
    <source>
        <strain evidence="2 3">DSM 17196</strain>
    </source>
</reference>
<sequence>MSEHITKKDVLKHIHTYKKNTFLTHLWYSSKKPFTGHIDETNNLIYIWFSSFWARRVYPVFKLRFDDENNLTKIEPSINKFGKALGYFLIAGYLLPLFLMLYDAKITHSLISFLIVWSLCFIIIIFLPRSIYSFEAKIAYQKLCYVIGINEEPITKKPKGFSILRIITRIVFYPLSIFLIYLGLTIFFAAEAFLYGTIIFLIGFSYLISDILLIIKPKKKK</sequence>
<feature type="transmembrane region" description="Helical" evidence="1">
    <location>
        <begin position="166"/>
        <end position="187"/>
    </location>
</feature>
<name>A0A4Q7PGJ6_9FLAO</name>